<protein>
    <submittedName>
        <fullName evidence="1">Uncharacterized protein</fullName>
    </submittedName>
</protein>
<proteinExistence type="predicted"/>
<organism evidence="1 2">
    <name type="scientific">Bradyrhizobium erythrophlei</name>
    <dbReference type="NCBI Taxonomy" id="1437360"/>
    <lineage>
        <taxon>Bacteria</taxon>
        <taxon>Pseudomonadati</taxon>
        <taxon>Pseudomonadota</taxon>
        <taxon>Alphaproteobacteria</taxon>
        <taxon>Hyphomicrobiales</taxon>
        <taxon>Nitrobacteraceae</taxon>
        <taxon>Bradyrhizobium</taxon>
    </lineage>
</organism>
<dbReference type="RefSeq" id="WP_079567352.1">
    <property type="nucleotide sequence ID" value="NZ_LT670818.1"/>
</dbReference>
<evidence type="ECO:0000313" key="1">
    <source>
        <dbReference type="EMBL" id="SHG73627.1"/>
    </source>
</evidence>
<dbReference type="AlphaFoldDB" id="A0A1M5M8M2"/>
<sequence length="85" mass="8869">MSGPIAADGGGPLEHDQIARQFLNAGPERTSSTSIGRGRSICEYDEIMQILPGSSDNMVLINASLVICNLATVRAFSSEVETGSG</sequence>
<dbReference type="EMBL" id="LT670818">
    <property type="protein sequence ID" value="SHG73627.1"/>
    <property type="molecule type" value="Genomic_DNA"/>
</dbReference>
<accession>A0A1M5M8M2</accession>
<name>A0A1M5M8M2_9BRAD</name>
<evidence type="ECO:0000313" key="2">
    <source>
        <dbReference type="Proteomes" id="UP000190675"/>
    </source>
</evidence>
<gene>
    <name evidence="1" type="ORF">SAMN05444169_3885</name>
</gene>
<reference evidence="1 2" key="1">
    <citation type="submission" date="2016-11" db="EMBL/GenBank/DDBJ databases">
        <authorList>
            <person name="Jaros S."/>
            <person name="Januszkiewicz K."/>
            <person name="Wedrychowicz H."/>
        </authorList>
    </citation>
    <scope>NUCLEOTIDE SEQUENCE [LARGE SCALE GENOMIC DNA]</scope>
    <source>
        <strain evidence="1 2">GAS242</strain>
    </source>
</reference>
<dbReference type="Proteomes" id="UP000190675">
    <property type="component" value="Chromosome I"/>
</dbReference>